<evidence type="ECO:0008006" key="4">
    <source>
        <dbReference type="Google" id="ProtNLM"/>
    </source>
</evidence>
<dbReference type="InterPro" id="IPR020904">
    <property type="entry name" value="Sc_DH/Rdtase_CS"/>
</dbReference>
<dbReference type="InterPro" id="IPR002347">
    <property type="entry name" value="SDR_fam"/>
</dbReference>
<dbReference type="Gene3D" id="3.40.50.720">
    <property type="entry name" value="NAD(P)-binding Rossmann-like Domain"/>
    <property type="match status" value="1"/>
</dbReference>
<reference evidence="3" key="1">
    <citation type="journal article" date="2014" name="Front. Microbiol.">
        <title>High frequency of phylogenetically diverse reductive dehalogenase-homologous genes in deep subseafloor sedimentary metagenomes.</title>
        <authorList>
            <person name="Kawai M."/>
            <person name="Futagami T."/>
            <person name="Toyoda A."/>
            <person name="Takaki Y."/>
            <person name="Nishi S."/>
            <person name="Hori S."/>
            <person name="Arai W."/>
            <person name="Tsubouchi T."/>
            <person name="Morono Y."/>
            <person name="Uchiyama I."/>
            <person name="Ito T."/>
            <person name="Fujiyama A."/>
            <person name="Inagaki F."/>
            <person name="Takami H."/>
        </authorList>
    </citation>
    <scope>NUCLEOTIDE SEQUENCE</scope>
    <source>
        <strain evidence="3">Expedition CK06-06</strain>
    </source>
</reference>
<dbReference type="PROSITE" id="PS00061">
    <property type="entry name" value="ADH_SHORT"/>
    <property type="match status" value="1"/>
</dbReference>
<gene>
    <name evidence="3" type="ORF">S12H4_03772</name>
</gene>
<dbReference type="InterPro" id="IPR036291">
    <property type="entry name" value="NAD(P)-bd_dom_sf"/>
</dbReference>
<proteinExistence type="inferred from homology"/>
<protein>
    <recommendedName>
        <fullName evidence="4">SDR family oxidoreductase</fullName>
    </recommendedName>
</protein>
<dbReference type="SUPFAM" id="SSF51735">
    <property type="entry name" value="NAD(P)-binding Rossmann-fold domains"/>
    <property type="match status" value="1"/>
</dbReference>
<dbReference type="AlphaFoldDB" id="X1QUA1"/>
<sequence length="240" mass="25320">SGFGKATSLLWAKEGAKVVIADWVTESGETTVKEIEAAGGDATFVKVDVSKAVDAEKMVKTAVDTYGKLDILFNNAGILGPTRTKIADLTEEDVDRLIAINIKGVFLGTKYAIPEMIKSGGGVILTTGSDSAFVGNRGIPVYVATKGAVLAFSRALAMDYAPEGIRSNTISPCFGRTPMHANFMEINMEGWKAKESEIPLGRACEPDDVASAALFLVSDGAKFITGTNLMVDGGWLAKGF</sequence>
<organism evidence="3">
    <name type="scientific">marine sediment metagenome</name>
    <dbReference type="NCBI Taxonomy" id="412755"/>
    <lineage>
        <taxon>unclassified sequences</taxon>
        <taxon>metagenomes</taxon>
        <taxon>ecological metagenomes</taxon>
    </lineage>
</organism>
<keyword evidence="2" id="KW-0560">Oxidoreductase</keyword>
<dbReference type="PRINTS" id="PR00081">
    <property type="entry name" value="GDHRDH"/>
</dbReference>
<comment type="similarity">
    <text evidence="1">Belongs to the short-chain dehydrogenases/reductases (SDR) family.</text>
</comment>
<evidence type="ECO:0000256" key="1">
    <source>
        <dbReference type="ARBA" id="ARBA00006484"/>
    </source>
</evidence>
<comment type="caution">
    <text evidence="3">The sequence shown here is derived from an EMBL/GenBank/DDBJ whole genome shotgun (WGS) entry which is preliminary data.</text>
</comment>
<dbReference type="CDD" id="cd05233">
    <property type="entry name" value="SDR_c"/>
    <property type="match status" value="1"/>
</dbReference>
<dbReference type="FunFam" id="3.40.50.720:FF:000084">
    <property type="entry name" value="Short-chain dehydrogenase reductase"/>
    <property type="match status" value="1"/>
</dbReference>
<name>X1QUA1_9ZZZZ</name>
<feature type="non-terminal residue" evidence="3">
    <location>
        <position position="1"/>
    </location>
</feature>
<dbReference type="PANTHER" id="PTHR43180:SF66">
    <property type="entry name" value="SHORT-CHAIN DEHYDROGENASE_REDUCTASE FAMILY PROTEIN"/>
    <property type="match status" value="1"/>
</dbReference>
<dbReference type="EMBL" id="BARW01001098">
    <property type="protein sequence ID" value="GAI72147.1"/>
    <property type="molecule type" value="Genomic_DNA"/>
</dbReference>
<dbReference type="Pfam" id="PF13561">
    <property type="entry name" value="adh_short_C2"/>
    <property type="match status" value="1"/>
</dbReference>
<dbReference type="PRINTS" id="PR00080">
    <property type="entry name" value="SDRFAMILY"/>
</dbReference>
<evidence type="ECO:0000313" key="3">
    <source>
        <dbReference type="EMBL" id="GAI72147.1"/>
    </source>
</evidence>
<evidence type="ECO:0000256" key="2">
    <source>
        <dbReference type="ARBA" id="ARBA00023002"/>
    </source>
</evidence>
<dbReference type="NCBIfam" id="NF005559">
    <property type="entry name" value="PRK07231.1"/>
    <property type="match status" value="1"/>
</dbReference>
<accession>X1QUA1</accession>
<dbReference type="GO" id="GO:0016491">
    <property type="term" value="F:oxidoreductase activity"/>
    <property type="evidence" value="ECO:0007669"/>
    <property type="project" value="UniProtKB-KW"/>
</dbReference>
<dbReference type="PANTHER" id="PTHR43180">
    <property type="entry name" value="3-OXOACYL-(ACYL-CARRIER-PROTEIN) REDUCTASE (AFU_ORTHOLOGUE AFUA_6G11210)"/>
    <property type="match status" value="1"/>
</dbReference>